<keyword evidence="4 7" id="KW-1133">Transmembrane helix</keyword>
<name>A0A2M7XEI4_9BACT</name>
<organism evidence="10 11">
    <name type="scientific">Candidatus Uhrbacteria bacterium CG_4_9_14_3_um_filter_50_9</name>
    <dbReference type="NCBI Taxonomy" id="1975035"/>
    <lineage>
        <taxon>Bacteria</taxon>
        <taxon>Candidatus Uhriibacteriota</taxon>
    </lineage>
</organism>
<comment type="caution">
    <text evidence="10">The sequence shown here is derived from an EMBL/GenBank/DDBJ whole genome shotgun (WGS) entry which is preliminary data.</text>
</comment>
<dbReference type="InterPro" id="IPR050250">
    <property type="entry name" value="Macrolide_Exporter_MacB"/>
</dbReference>
<gene>
    <name evidence="10" type="ORF">CO174_00820</name>
</gene>
<evidence type="ECO:0008006" key="12">
    <source>
        <dbReference type="Google" id="ProtNLM"/>
    </source>
</evidence>
<feature type="transmembrane region" description="Helical" evidence="7">
    <location>
        <begin position="59"/>
        <end position="78"/>
    </location>
</feature>
<sequence>MKRRRRSMRHAFYVCGMDCLNLIRRMGPGGVVDTPSNMRYQDTFLTASESLLRTKSRSLLTILGIVIGIAAVILMLSIGQGAEQYILAEVADLGSDLVFVEPASGDPTSGPPSPFIEQTVTLDDEEAMESSGLFSAVSPTLFTTLAVSFEEVNEFIQVQGTDHEYLDLYPAQMRYGTYLDETDIDGYNNVAVLGLEIAQEFFGDQNPVGERIKIKSQSYRVIGVFEEQGSRFFQNLDKQITVPITTMQRDIMGIDTINFISARVIGEMEVVKEEFRYLMRDVHEIDNPEGDPNLDDFFVSSQTDATETVGVIGAVLTILLSSIAAISLLVGGIGIMNIMLVSVTERTREIGLRKAVGATYKEILQQFLVESILLTLLGGLIGVLIGVSVSLFAGWVVSSFFLETWATTIPPNAIVMAFVVSSIVGLVFGIYPARSAARLNPIDALRYE</sequence>
<evidence type="ECO:0000256" key="5">
    <source>
        <dbReference type="ARBA" id="ARBA00023136"/>
    </source>
</evidence>
<dbReference type="Pfam" id="PF12704">
    <property type="entry name" value="MacB_PCD"/>
    <property type="match status" value="1"/>
</dbReference>
<dbReference type="Pfam" id="PF02687">
    <property type="entry name" value="FtsX"/>
    <property type="match status" value="1"/>
</dbReference>
<evidence type="ECO:0000256" key="4">
    <source>
        <dbReference type="ARBA" id="ARBA00022989"/>
    </source>
</evidence>
<dbReference type="EMBL" id="PFWU01000010">
    <property type="protein sequence ID" value="PJA46126.1"/>
    <property type="molecule type" value="Genomic_DNA"/>
</dbReference>
<evidence type="ECO:0000256" key="1">
    <source>
        <dbReference type="ARBA" id="ARBA00004651"/>
    </source>
</evidence>
<feature type="transmembrane region" description="Helical" evidence="7">
    <location>
        <begin position="372"/>
        <end position="397"/>
    </location>
</feature>
<keyword evidence="5 7" id="KW-0472">Membrane</keyword>
<feature type="domain" description="MacB-like periplasmic core" evidence="9">
    <location>
        <begin position="58"/>
        <end position="259"/>
    </location>
</feature>
<evidence type="ECO:0000313" key="10">
    <source>
        <dbReference type="EMBL" id="PJA46126.1"/>
    </source>
</evidence>
<keyword evidence="3 7" id="KW-0812">Transmembrane</keyword>
<keyword evidence="2" id="KW-1003">Cell membrane</keyword>
<evidence type="ECO:0000259" key="8">
    <source>
        <dbReference type="Pfam" id="PF02687"/>
    </source>
</evidence>
<evidence type="ECO:0000313" key="11">
    <source>
        <dbReference type="Proteomes" id="UP000229385"/>
    </source>
</evidence>
<comment type="subcellular location">
    <subcellularLocation>
        <location evidence="1">Cell membrane</location>
        <topology evidence="1">Multi-pass membrane protein</topology>
    </subcellularLocation>
</comment>
<evidence type="ECO:0000256" key="7">
    <source>
        <dbReference type="SAM" id="Phobius"/>
    </source>
</evidence>
<dbReference type="Proteomes" id="UP000229385">
    <property type="component" value="Unassembled WGS sequence"/>
</dbReference>
<accession>A0A2M7XEI4</accession>
<dbReference type="PANTHER" id="PTHR30572">
    <property type="entry name" value="MEMBRANE COMPONENT OF TRANSPORTER-RELATED"/>
    <property type="match status" value="1"/>
</dbReference>
<proteinExistence type="inferred from homology"/>
<dbReference type="GO" id="GO:0005886">
    <property type="term" value="C:plasma membrane"/>
    <property type="evidence" value="ECO:0007669"/>
    <property type="project" value="UniProtKB-SubCell"/>
</dbReference>
<evidence type="ECO:0000256" key="2">
    <source>
        <dbReference type="ARBA" id="ARBA00022475"/>
    </source>
</evidence>
<evidence type="ECO:0000256" key="3">
    <source>
        <dbReference type="ARBA" id="ARBA00022692"/>
    </source>
</evidence>
<protein>
    <recommendedName>
        <fullName evidence="12">Multidrug ABC transporter substrate-binding protein</fullName>
    </recommendedName>
</protein>
<dbReference type="AlphaFoldDB" id="A0A2M7XEI4"/>
<dbReference type="InterPro" id="IPR025857">
    <property type="entry name" value="MacB_PCD"/>
</dbReference>
<feature type="transmembrane region" description="Helical" evidence="7">
    <location>
        <begin position="409"/>
        <end position="431"/>
    </location>
</feature>
<dbReference type="GO" id="GO:0022857">
    <property type="term" value="F:transmembrane transporter activity"/>
    <property type="evidence" value="ECO:0007669"/>
    <property type="project" value="TreeGrafter"/>
</dbReference>
<feature type="transmembrane region" description="Helical" evidence="7">
    <location>
        <begin position="311"/>
        <end position="344"/>
    </location>
</feature>
<reference evidence="11" key="1">
    <citation type="submission" date="2017-09" db="EMBL/GenBank/DDBJ databases">
        <title>Depth-based differentiation of microbial function through sediment-hosted aquifers and enrichment of novel symbionts in the deep terrestrial subsurface.</title>
        <authorList>
            <person name="Probst A.J."/>
            <person name="Ladd B."/>
            <person name="Jarett J.K."/>
            <person name="Geller-Mcgrath D.E."/>
            <person name="Sieber C.M.K."/>
            <person name="Emerson J.B."/>
            <person name="Anantharaman K."/>
            <person name="Thomas B.C."/>
            <person name="Malmstrom R."/>
            <person name="Stieglmeier M."/>
            <person name="Klingl A."/>
            <person name="Woyke T."/>
            <person name="Ryan C.M."/>
            <person name="Banfield J.F."/>
        </authorList>
    </citation>
    <scope>NUCLEOTIDE SEQUENCE [LARGE SCALE GENOMIC DNA]</scope>
</reference>
<evidence type="ECO:0000256" key="6">
    <source>
        <dbReference type="ARBA" id="ARBA00038076"/>
    </source>
</evidence>
<evidence type="ECO:0000259" key="9">
    <source>
        <dbReference type="Pfam" id="PF12704"/>
    </source>
</evidence>
<feature type="domain" description="ABC3 transporter permease C-terminal" evidence="8">
    <location>
        <begin position="322"/>
        <end position="441"/>
    </location>
</feature>
<dbReference type="InterPro" id="IPR003838">
    <property type="entry name" value="ABC3_permease_C"/>
</dbReference>
<dbReference type="PANTHER" id="PTHR30572:SF4">
    <property type="entry name" value="ABC TRANSPORTER PERMEASE YTRF"/>
    <property type="match status" value="1"/>
</dbReference>
<comment type="similarity">
    <text evidence="6">Belongs to the ABC-4 integral membrane protein family.</text>
</comment>